<organism evidence="1 2">
    <name type="scientific">Methanogenium marinum</name>
    <dbReference type="NCBI Taxonomy" id="348610"/>
    <lineage>
        <taxon>Archaea</taxon>
        <taxon>Methanobacteriati</taxon>
        <taxon>Methanobacteriota</taxon>
        <taxon>Stenosarchaea group</taxon>
        <taxon>Methanomicrobia</taxon>
        <taxon>Methanomicrobiales</taxon>
        <taxon>Methanomicrobiaceae</taxon>
        <taxon>Methanogenium</taxon>
    </lineage>
</organism>
<name>A0A9Q4PYB9_9EURY</name>
<sequence>MKWYIPLIIIGSFLFLFAIFGEPGSPALSYGTATSVVETDPENLTVTYSVTLTVTNIGTAASDNTVISVYLKTPPDAPEWQQADLIFPIGRLAKGVETTRTDTTTLTVGEETYALLVNGTLPETTVVGTYSDAFF</sequence>
<gene>
    <name evidence="1" type="ORF">L0665_07130</name>
</gene>
<dbReference type="Proteomes" id="UP001143747">
    <property type="component" value="Unassembled WGS sequence"/>
</dbReference>
<evidence type="ECO:0000313" key="1">
    <source>
        <dbReference type="EMBL" id="MDE4908383.1"/>
    </source>
</evidence>
<protein>
    <recommendedName>
        <fullName evidence="3">CARDB domain-containing protein</fullName>
    </recommendedName>
</protein>
<evidence type="ECO:0008006" key="3">
    <source>
        <dbReference type="Google" id="ProtNLM"/>
    </source>
</evidence>
<dbReference type="RefSeq" id="WP_274925012.1">
    <property type="nucleotide sequence ID" value="NZ_JAKELO010000002.1"/>
</dbReference>
<evidence type="ECO:0000313" key="2">
    <source>
        <dbReference type="Proteomes" id="UP001143747"/>
    </source>
</evidence>
<reference evidence="1" key="1">
    <citation type="submission" date="2022-01" db="EMBL/GenBank/DDBJ databases">
        <title>Draft genome of Methanogenium marinum DSM 15558.</title>
        <authorList>
            <person name="Chen S.-C."/>
            <person name="You Y.-T."/>
        </authorList>
    </citation>
    <scope>NUCLEOTIDE SEQUENCE</scope>
    <source>
        <strain evidence="1">DSM 15558</strain>
    </source>
</reference>
<proteinExistence type="predicted"/>
<dbReference type="EMBL" id="JAKELO010000002">
    <property type="protein sequence ID" value="MDE4908383.1"/>
    <property type="molecule type" value="Genomic_DNA"/>
</dbReference>
<keyword evidence="2" id="KW-1185">Reference proteome</keyword>
<dbReference type="AlphaFoldDB" id="A0A9Q4PYB9"/>
<comment type="caution">
    <text evidence="1">The sequence shown here is derived from an EMBL/GenBank/DDBJ whole genome shotgun (WGS) entry which is preliminary data.</text>
</comment>
<accession>A0A9Q4PYB9</accession>